<feature type="transmembrane region" description="Helical" evidence="8">
    <location>
        <begin position="95"/>
        <end position="112"/>
    </location>
</feature>
<feature type="transmembrane region" description="Helical" evidence="8">
    <location>
        <begin position="222"/>
        <end position="241"/>
    </location>
</feature>
<keyword evidence="4 8" id="KW-0812">Transmembrane</keyword>
<dbReference type="GO" id="GO:0097272">
    <property type="term" value="P:ammonium homeostasis"/>
    <property type="evidence" value="ECO:0007669"/>
    <property type="project" value="TreeGrafter"/>
</dbReference>
<protein>
    <submittedName>
        <fullName evidence="10">Ammonium Transporter Family</fullName>
    </submittedName>
</protein>
<evidence type="ECO:0000256" key="2">
    <source>
        <dbReference type="ARBA" id="ARBA00005887"/>
    </source>
</evidence>
<feature type="transmembrane region" description="Helical" evidence="8">
    <location>
        <begin position="124"/>
        <end position="143"/>
    </location>
</feature>
<dbReference type="Gene3D" id="1.10.3430.10">
    <property type="entry name" value="Ammonium transporter AmtB like domains"/>
    <property type="match status" value="1"/>
</dbReference>
<organism evidence="10 11">
    <name type="scientific">Popillia japonica</name>
    <name type="common">Japanese beetle</name>
    <dbReference type="NCBI Taxonomy" id="7064"/>
    <lineage>
        <taxon>Eukaryota</taxon>
        <taxon>Metazoa</taxon>
        <taxon>Ecdysozoa</taxon>
        <taxon>Arthropoda</taxon>
        <taxon>Hexapoda</taxon>
        <taxon>Insecta</taxon>
        <taxon>Pterygota</taxon>
        <taxon>Neoptera</taxon>
        <taxon>Endopterygota</taxon>
        <taxon>Coleoptera</taxon>
        <taxon>Polyphaga</taxon>
        <taxon>Scarabaeiformia</taxon>
        <taxon>Scarabaeidae</taxon>
        <taxon>Rutelinae</taxon>
        <taxon>Popillia</taxon>
    </lineage>
</organism>
<evidence type="ECO:0000313" key="10">
    <source>
        <dbReference type="EMBL" id="KAK9743873.1"/>
    </source>
</evidence>
<comment type="similarity">
    <text evidence="2">Belongs to the ammonia transporter channel (TC 1.A.11.2) family.</text>
</comment>
<proteinExistence type="inferred from homology"/>
<evidence type="ECO:0000256" key="7">
    <source>
        <dbReference type="ARBA" id="ARBA00023177"/>
    </source>
</evidence>
<dbReference type="GO" id="GO:0008519">
    <property type="term" value="F:ammonium channel activity"/>
    <property type="evidence" value="ECO:0007669"/>
    <property type="project" value="InterPro"/>
</dbReference>
<dbReference type="FunFam" id="1.10.3430.10:FF:000008">
    <property type="entry name" value="Ammonium transporter"/>
    <property type="match status" value="1"/>
</dbReference>
<keyword evidence="3" id="KW-0813">Transport</keyword>
<evidence type="ECO:0000256" key="4">
    <source>
        <dbReference type="ARBA" id="ARBA00022692"/>
    </source>
</evidence>
<keyword evidence="5 8" id="KW-1133">Transmembrane helix</keyword>
<feature type="transmembrane region" description="Helical" evidence="8">
    <location>
        <begin position="288"/>
        <end position="317"/>
    </location>
</feature>
<evidence type="ECO:0000256" key="5">
    <source>
        <dbReference type="ARBA" id="ARBA00022989"/>
    </source>
</evidence>
<keyword evidence="6 8" id="KW-0472">Membrane</keyword>
<dbReference type="SUPFAM" id="SSF111352">
    <property type="entry name" value="Ammonium transporter"/>
    <property type="match status" value="1"/>
</dbReference>
<dbReference type="InterPro" id="IPR029020">
    <property type="entry name" value="Ammonium/urea_transptr"/>
</dbReference>
<feature type="transmembrane region" description="Helical" evidence="8">
    <location>
        <begin position="24"/>
        <end position="43"/>
    </location>
</feature>
<feature type="transmembrane region" description="Helical" evidence="8">
    <location>
        <begin position="197"/>
        <end position="216"/>
    </location>
</feature>
<evidence type="ECO:0000256" key="1">
    <source>
        <dbReference type="ARBA" id="ARBA00004141"/>
    </source>
</evidence>
<gene>
    <name evidence="10" type="ORF">QE152_g8289</name>
</gene>
<dbReference type="PANTHER" id="PTHR11730:SF58">
    <property type="entry name" value="AMMONIUM TRANSPORTER"/>
    <property type="match status" value="1"/>
</dbReference>
<name>A0AAW1MAA2_POPJA</name>
<accession>A0AAW1MAA2</accession>
<evidence type="ECO:0000256" key="6">
    <source>
        <dbReference type="ARBA" id="ARBA00023136"/>
    </source>
</evidence>
<evidence type="ECO:0000313" key="11">
    <source>
        <dbReference type="Proteomes" id="UP001458880"/>
    </source>
</evidence>
<feature type="transmembrane region" description="Helical" evidence="8">
    <location>
        <begin position="163"/>
        <end position="185"/>
    </location>
</feature>
<evidence type="ECO:0000256" key="8">
    <source>
        <dbReference type="SAM" id="Phobius"/>
    </source>
</evidence>
<feature type="domain" description="Ammonium transporter AmtB-like" evidence="9">
    <location>
        <begin position="24"/>
        <end position="340"/>
    </location>
</feature>
<feature type="transmembrane region" description="Helical" evidence="8">
    <location>
        <begin position="55"/>
        <end position="75"/>
    </location>
</feature>
<dbReference type="Pfam" id="PF00909">
    <property type="entry name" value="Ammonium_transp"/>
    <property type="match status" value="1"/>
</dbReference>
<dbReference type="Proteomes" id="UP001458880">
    <property type="component" value="Unassembled WGS sequence"/>
</dbReference>
<dbReference type="AlphaFoldDB" id="A0AAW1MAA2"/>
<feature type="transmembrane region" description="Helical" evidence="8">
    <location>
        <begin position="248"/>
        <end position="268"/>
    </location>
</feature>
<dbReference type="PANTHER" id="PTHR11730">
    <property type="entry name" value="AMMONIUM TRANSPORTER"/>
    <property type="match status" value="1"/>
</dbReference>
<dbReference type="GO" id="GO:0005886">
    <property type="term" value="C:plasma membrane"/>
    <property type="evidence" value="ECO:0007669"/>
    <property type="project" value="TreeGrafter"/>
</dbReference>
<evidence type="ECO:0000256" key="3">
    <source>
        <dbReference type="ARBA" id="ARBA00022448"/>
    </source>
</evidence>
<sequence>MKNGFMSFGDFCIDPSIDDPMKGAVYSAFIFQLSFATTSTTIVSGAMAERCNFKAYCIFSCFNTIIYCIPAGWVWGEDGFLRNLGAVDIAGSGPVHLIGGSAAFAAAIMLGPRLGRYDNGRAPLPLGCPVNAVMGLFVLWWGWLAFNSGSTYGLSGEKWQYAARAAVMTMMSSFGGGSISIVYSLLKNRTFIDVMDIINGILGSLVSITAGCFLYQAWEALLIGTLGAVLVCTAMPAIDMLKIDDPVGASAVHGIGGLWGVIAVGIFANNPVPLDTTQGRRGLLHGGGWYLLGIQTLCCVCLMAWGMCSCMILLWLINKVILIRMQLHVELLGADLTEHRVKHGQVGISRAVSAFRTCIDINGLEDLINVGLNPAHTFNINMMKNIQKRRKYKFSKILMDMTRNHSKTEEI</sequence>
<keyword evidence="7" id="KW-0924">Ammonia transport</keyword>
<comment type="caution">
    <text evidence="10">The sequence shown here is derived from an EMBL/GenBank/DDBJ whole genome shotgun (WGS) entry which is preliminary data.</text>
</comment>
<reference evidence="10 11" key="1">
    <citation type="journal article" date="2024" name="BMC Genomics">
        <title>De novo assembly and annotation of Popillia japonica's genome with initial clues to its potential as an invasive pest.</title>
        <authorList>
            <person name="Cucini C."/>
            <person name="Boschi S."/>
            <person name="Funari R."/>
            <person name="Cardaioli E."/>
            <person name="Iannotti N."/>
            <person name="Marturano G."/>
            <person name="Paoli F."/>
            <person name="Bruttini M."/>
            <person name="Carapelli A."/>
            <person name="Frati F."/>
            <person name="Nardi F."/>
        </authorList>
    </citation>
    <scope>NUCLEOTIDE SEQUENCE [LARGE SCALE GENOMIC DNA]</scope>
    <source>
        <strain evidence="10">DMR45628</strain>
    </source>
</reference>
<dbReference type="InterPro" id="IPR024041">
    <property type="entry name" value="NH4_transpt_AmtB-like_dom"/>
</dbReference>
<evidence type="ECO:0000259" key="9">
    <source>
        <dbReference type="Pfam" id="PF00909"/>
    </source>
</evidence>
<keyword evidence="11" id="KW-1185">Reference proteome</keyword>
<dbReference type="EMBL" id="JASPKY010000065">
    <property type="protein sequence ID" value="KAK9743873.1"/>
    <property type="molecule type" value="Genomic_DNA"/>
</dbReference>
<comment type="subcellular location">
    <subcellularLocation>
        <location evidence="1">Membrane</location>
        <topology evidence="1">Multi-pass membrane protein</topology>
    </subcellularLocation>
</comment>